<organism evidence="1 2">
    <name type="scientific">Chara braunii</name>
    <name type="common">Braun's stonewort</name>
    <dbReference type="NCBI Taxonomy" id="69332"/>
    <lineage>
        <taxon>Eukaryota</taxon>
        <taxon>Viridiplantae</taxon>
        <taxon>Streptophyta</taxon>
        <taxon>Charophyceae</taxon>
        <taxon>Charales</taxon>
        <taxon>Characeae</taxon>
        <taxon>Chara</taxon>
    </lineage>
</organism>
<proteinExistence type="predicted"/>
<evidence type="ECO:0000313" key="2">
    <source>
        <dbReference type="Proteomes" id="UP000265515"/>
    </source>
</evidence>
<reference evidence="1 2" key="1">
    <citation type="journal article" date="2018" name="Cell">
        <title>The Chara Genome: Secondary Complexity and Implications for Plant Terrestrialization.</title>
        <authorList>
            <person name="Nishiyama T."/>
            <person name="Sakayama H."/>
            <person name="Vries J.D."/>
            <person name="Buschmann H."/>
            <person name="Saint-Marcoux D."/>
            <person name="Ullrich K.K."/>
            <person name="Haas F.B."/>
            <person name="Vanderstraeten L."/>
            <person name="Becker D."/>
            <person name="Lang D."/>
            <person name="Vosolsobe S."/>
            <person name="Rombauts S."/>
            <person name="Wilhelmsson P.K.I."/>
            <person name="Janitza P."/>
            <person name="Kern R."/>
            <person name="Heyl A."/>
            <person name="Rumpler F."/>
            <person name="Villalobos L.I.A.C."/>
            <person name="Clay J.M."/>
            <person name="Skokan R."/>
            <person name="Toyoda A."/>
            <person name="Suzuki Y."/>
            <person name="Kagoshima H."/>
            <person name="Schijlen E."/>
            <person name="Tajeshwar N."/>
            <person name="Catarino B."/>
            <person name="Hetherington A.J."/>
            <person name="Saltykova A."/>
            <person name="Bonnot C."/>
            <person name="Breuninger H."/>
            <person name="Symeonidi A."/>
            <person name="Radhakrishnan G.V."/>
            <person name="Van Nieuwerburgh F."/>
            <person name="Deforce D."/>
            <person name="Chang C."/>
            <person name="Karol K.G."/>
            <person name="Hedrich R."/>
            <person name="Ulvskov P."/>
            <person name="Glockner G."/>
            <person name="Delwiche C.F."/>
            <person name="Petrasek J."/>
            <person name="Van de Peer Y."/>
            <person name="Friml J."/>
            <person name="Beilby M."/>
            <person name="Dolan L."/>
            <person name="Kohara Y."/>
            <person name="Sugano S."/>
            <person name="Fujiyama A."/>
            <person name="Delaux P.-M."/>
            <person name="Quint M."/>
            <person name="TheiBen G."/>
            <person name="Hagemann M."/>
            <person name="Harholt J."/>
            <person name="Dunand C."/>
            <person name="Zachgo S."/>
            <person name="Langdale J."/>
            <person name="Maumus F."/>
            <person name="Straeten D.V.D."/>
            <person name="Gould S.B."/>
            <person name="Rensing S.A."/>
        </authorList>
    </citation>
    <scope>NUCLEOTIDE SEQUENCE [LARGE SCALE GENOMIC DNA]</scope>
    <source>
        <strain evidence="1 2">S276</strain>
    </source>
</reference>
<comment type="caution">
    <text evidence="1">The sequence shown here is derived from an EMBL/GenBank/DDBJ whole genome shotgun (WGS) entry which is preliminary data.</text>
</comment>
<dbReference type="AlphaFoldDB" id="A0A388K900"/>
<dbReference type="Proteomes" id="UP000265515">
    <property type="component" value="Unassembled WGS sequence"/>
</dbReference>
<keyword evidence="2" id="KW-1185">Reference proteome</keyword>
<gene>
    <name evidence="1" type="ORF">CBR_g63121</name>
</gene>
<evidence type="ECO:0000313" key="1">
    <source>
        <dbReference type="EMBL" id="GBG66538.1"/>
    </source>
</evidence>
<name>A0A388K900_CHABU</name>
<dbReference type="EMBL" id="BFEA01000075">
    <property type="protein sequence ID" value="GBG66538.1"/>
    <property type="molecule type" value="Genomic_DNA"/>
</dbReference>
<sequence length="249" mass="24551">MAHSDVPFAVQQASSILRLYREDEGGVIPLVVLFQHTVFQQYLHESEDLGLCPGNIGSEACGAEVHELVVVVARSSVVVPVVAGAPVGVGSTTAVAIADACAGGSVAAGPSSVDVAVGDTVPSGLVAGGGIVPRTFSAAWPVAVEVGGFVAPFGSTCPAFPGAGVAPVEPGVVVVHSEVSGLAVGDDVAFPGVVAGHSIVPFGPASAVFDESVHPISVAEQCRPGGVVVPCSCRQCVPVVVPTGQSACG</sequence>
<dbReference type="Gramene" id="GBG66538">
    <property type="protein sequence ID" value="GBG66538"/>
    <property type="gene ID" value="CBR_g63121"/>
</dbReference>
<protein>
    <submittedName>
        <fullName evidence="1">Uncharacterized protein</fullName>
    </submittedName>
</protein>
<accession>A0A388K900</accession>